<feature type="compositionally biased region" description="Polar residues" evidence="1">
    <location>
        <begin position="335"/>
        <end position="356"/>
    </location>
</feature>
<feature type="region of interest" description="Disordered" evidence="1">
    <location>
        <begin position="557"/>
        <end position="596"/>
    </location>
</feature>
<dbReference type="Proteomes" id="UP001190700">
    <property type="component" value="Unassembled WGS sequence"/>
</dbReference>
<comment type="caution">
    <text evidence="2">The sequence shown here is derived from an EMBL/GenBank/DDBJ whole genome shotgun (WGS) entry which is preliminary data.</text>
</comment>
<proteinExistence type="predicted"/>
<feature type="compositionally biased region" description="Basic and acidic residues" evidence="1">
    <location>
        <begin position="459"/>
        <end position="475"/>
    </location>
</feature>
<protein>
    <submittedName>
        <fullName evidence="2">Uncharacterized protein</fullName>
    </submittedName>
</protein>
<feature type="compositionally biased region" description="Pro residues" evidence="1">
    <location>
        <begin position="363"/>
        <end position="374"/>
    </location>
</feature>
<feature type="compositionally biased region" description="Pro residues" evidence="1">
    <location>
        <begin position="179"/>
        <end position="202"/>
    </location>
</feature>
<accession>A0AAE0G6E4</accession>
<evidence type="ECO:0000313" key="3">
    <source>
        <dbReference type="Proteomes" id="UP001190700"/>
    </source>
</evidence>
<evidence type="ECO:0000256" key="1">
    <source>
        <dbReference type="SAM" id="MobiDB-lite"/>
    </source>
</evidence>
<evidence type="ECO:0000313" key="2">
    <source>
        <dbReference type="EMBL" id="KAK3272452.1"/>
    </source>
</evidence>
<feature type="compositionally biased region" description="Pro residues" evidence="1">
    <location>
        <begin position="253"/>
        <end position="274"/>
    </location>
</feature>
<dbReference type="EMBL" id="LGRX02008960">
    <property type="protein sequence ID" value="KAK3272452.1"/>
    <property type="molecule type" value="Genomic_DNA"/>
</dbReference>
<feature type="region of interest" description="Disordered" evidence="1">
    <location>
        <begin position="1"/>
        <end position="530"/>
    </location>
</feature>
<gene>
    <name evidence="2" type="ORF">CYMTET_19251</name>
</gene>
<keyword evidence="3" id="KW-1185">Reference proteome</keyword>
<name>A0AAE0G6E4_9CHLO</name>
<sequence>MRTALPETPASRSRVASAVRKPSSPGGVSPEVLSEALAKEQAGGDPSSPRLRTPSVAMRTALPETPASRSRVASAVRKPSSPGGVSPEVLSEALAKEQTDGSPSRRMSSTPPPPPPQPEMAASISSPRGSTIALSTADGESPLPSRSRRSSSIPGLTDHPLTYVSVADRAEDVEDPLPEPEAPPPPPPPGPPPAVATPPASPPIALATADTDSPSPRSRRSSSIPGLTEHPLTYVSVADRKDDAEPEPEEEAPPPPPPPPPPAAKSVPPTPPGIHDPNRRANEVGGPPSNVGKARTKTVVDVATPTAAPPPPPPPAPVQKTVPPTPPGIHAANRRATNVSSSPPNVAKLRTSTVVGTMSADGGPPPPPPPPAPAPVSKTVPPTPPGVHAADRRATDVTGVPPNAAKLRTTTVSGGVSPSAPVPPPPPSAADVPVPPSLPTPDSAPTTPRSRRRSSIPGLDEHPLTYKSVTERAEEAAAPPEAGEVAIPAPPPCPEPMNTPAYDGPTTIVTPVRSRRNSSIPGVEDHPLTYKSVSERAAEVDTPAGDDEDGLLAGLLADAASADMTPQKRSPSNPKQERAVKPAGGRRAFQQPRPLGLGTRAAAVKALIQYRMLRKQMESSRFY</sequence>
<feature type="compositionally biased region" description="Pro residues" evidence="1">
    <location>
        <begin position="307"/>
        <end position="327"/>
    </location>
</feature>
<dbReference type="AlphaFoldDB" id="A0AAE0G6E4"/>
<dbReference type="PRINTS" id="PR01217">
    <property type="entry name" value="PRICHEXTENSN"/>
</dbReference>
<feature type="compositionally biased region" description="Pro residues" evidence="1">
    <location>
        <begin position="488"/>
        <end position="497"/>
    </location>
</feature>
<reference evidence="2 3" key="1">
    <citation type="journal article" date="2015" name="Genome Biol. Evol.">
        <title>Comparative Genomics of a Bacterivorous Green Alga Reveals Evolutionary Causalities and Consequences of Phago-Mixotrophic Mode of Nutrition.</title>
        <authorList>
            <person name="Burns J.A."/>
            <person name="Paasch A."/>
            <person name="Narechania A."/>
            <person name="Kim E."/>
        </authorList>
    </citation>
    <scope>NUCLEOTIDE SEQUENCE [LARGE SCALE GENOMIC DNA]</scope>
    <source>
        <strain evidence="2 3">PLY_AMNH</strain>
    </source>
</reference>
<organism evidence="2 3">
    <name type="scientific">Cymbomonas tetramitiformis</name>
    <dbReference type="NCBI Taxonomy" id="36881"/>
    <lineage>
        <taxon>Eukaryota</taxon>
        <taxon>Viridiplantae</taxon>
        <taxon>Chlorophyta</taxon>
        <taxon>Pyramimonadophyceae</taxon>
        <taxon>Pyramimonadales</taxon>
        <taxon>Pyramimonadaceae</taxon>
        <taxon>Cymbomonas</taxon>
    </lineage>
</organism>
<feature type="compositionally biased region" description="Low complexity" evidence="1">
    <location>
        <begin position="476"/>
        <end position="487"/>
    </location>
</feature>
<feature type="compositionally biased region" description="Polar residues" evidence="1">
    <location>
        <begin position="123"/>
        <end position="134"/>
    </location>
</feature>
<feature type="compositionally biased region" description="Pro residues" evidence="1">
    <location>
        <begin position="420"/>
        <end position="439"/>
    </location>
</feature>